<organism evidence="2 3">
    <name type="scientific">Aplysia californica</name>
    <name type="common">California sea hare</name>
    <dbReference type="NCBI Taxonomy" id="6500"/>
    <lineage>
        <taxon>Eukaryota</taxon>
        <taxon>Metazoa</taxon>
        <taxon>Spiralia</taxon>
        <taxon>Lophotrochozoa</taxon>
        <taxon>Mollusca</taxon>
        <taxon>Gastropoda</taxon>
        <taxon>Heterobranchia</taxon>
        <taxon>Euthyneura</taxon>
        <taxon>Tectipleura</taxon>
        <taxon>Aplysiida</taxon>
        <taxon>Aplysioidea</taxon>
        <taxon>Aplysiidae</taxon>
        <taxon>Aplysia</taxon>
    </lineage>
</organism>
<feature type="compositionally biased region" description="Low complexity" evidence="1">
    <location>
        <begin position="240"/>
        <end position="251"/>
    </location>
</feature>
<feature type="compositionally biased region" description="Polar residues" evidence="1">
    <location>
        <begin position="350"/>
        <end position="363"/>
    </location>
</feature>
<feature type="region of interest" description="Disordered" evidence="1">
    <location>
        <begin position="312"/>
        <end position="367"/>
    </location>
</feature>
<gene>
    <name evidence="3" type="primary">LOC101848674</name>
</gene>
<dbReference type="GeneID" id="101848674"/>
<feature type="region of interest" description="Disordered" evidence="1">
    <location>
        <begin position="157"/>
        <end position="290"/>
    </location>
</feature>
<feature type="compositionally biased region" description="Low complexity" evidence="1">
    <location>
        <begin position="327"/>
        <end position="349"/>
    </location>
</feature>
<name>A0ABM1A592_APLCA</name>
<evidence type="ECO:0000256" key="1">
    <source>
        <dbReference type="SAM" id="MobiDB-lite"/>
    </source>
</evidence>
<dbReference type="Proteomes" id="UP000694888">
    <property type="component" value="Unplaced"/>
</dbReference>
<proteinExistence type="predicted"/>
<feature type="compositionally biased region" description="Polar residues" evidence="1">
    <location>
        <begin position="265"/>
        <end position="290"/>
    </location>
</feature>
<feature type="region of interest" description="Disordered" evidence="1">
    <location>
        <begin position="32"/>
        <end position="52"/>
    </location>
</feature>
<feature type="compositionally biased region" description="Basic and acidic residues" evidence="1">
    <location>
        <begin position="197"/>
        <end position="213"/>
    </location>
</feature>
<feature type="compositionally biased region" description="Pro residues" evidence="1">
    <location>
        <begin position="230"/>
        <end position="239"/>
    </location>
</feature>
<evidence type="ECO:0000313" key="2">
    <source>
        <dbReference type="Proteomes" id="UP000694888"/>
    </source>
</evidence>
<dbReference type="RefSeq" id="XP_012941084.1">
    <property type="nucleotide sequence ID" value="XM_013085630.1"/>
</dbReference>
<feature type="region of interest" description="Disordered" evidence="1">
    <location>
        <begin position="77"/>
        <end position="105"/>
    </location>
</feature>
<keyword evidence="2" id="KW-1185">Reference proteome</keyword>
<protein>
    <submittedName>
        <fullName evidence="3">Uncharacterized protein DDB_G0271670-like</fullName>
    </submittedName>
</protein>
<sequence length="415" mass="45382">MRQRANRHHFAPSHRLSSAAMTPVTMTFFHDDPPPPYHPTNPNTAINSNGTGRAKRRPIFYKFLNFFRTSGNSAMRTDANNTHAGNDVVSRNRHGVGSGARSSTDSTLNLINSRISFTDVLRANSEAGEVIMDNPLRASVSNDYQELPDVSTIRSAPRREAEVVDDNEGSIFDDIIEDSNYNDGVVDDDNNPPGEVRNPDTDSDRDEREERQPHTTLTTNGFLGRHGNSPLPPLPPSTLPPSLSSAQSTSLFPHAPSPPPARNANIVSNENDVMNSGSVPSNEASPCFNGTTNGVAQSGVLDNHTMKVKSFSQQSSVEVRNSRDACLSRPSLPVPRSSLPSSSSSSRSSNQEANNGRSTSSGDNAHRHQIVTPMASVDEDGYQIPHLVRIYDRPDQNQEEHDPVYHSLKFHKESS</sequence>
<feature type="region of interest" description="Disordered" evidence="1">
    <location>
        <begin position="391"/>
        <end position="415"/>
    </location>
</feature>
<evidence type="ECO:0000313" key="3">
    <source>
        <dbReference type="RefSeq" id="XP_012941084.1"/>
    </source>
</evidence>
<accession>A0ABM1A592</accession>
<reference evidence="3" key="1">
    <citation type="submission" date="2025-08" db="UniProtKB">
        <authorList>
            <consortium name="RefSeq"/>
        </authorList>
    </citation>
    <scope>IDENTIFICATION</scope>
</reference>